<comment type="caution">
    <text evidence="3">The sequence shown here is derived from an EMBL/GenBank/DDBJ whole genome shotgun (WGS) entry which is preliminary data.</text>
</comment>
<proteinExistence type="predicted"/>
<sequence length="92" mass="8876">MPSTSSVATPAGKAGGQSVGKHLSLASVLALGAVSVNAHAAFSVPSEVIQVFTDLGAAVGTLMAAAAMLFGLIRGGTAIFKIASKFFGAAGA</sequence>
<evidence type="ECO:0000256" key="2">
    <source>
        <dbReference type="SAM" id="SignalP"/>
    </source>
</evidence>
<gene>
    <name evidence="3" type="ORF">FM069_07855</name>
</gene>
<keyword evidence="1" id="KW-1133">Transmembrane helix</keyword>
<evidence type="ECO:0000313" key="4">
    <source>
        <dbReference type="Proteomes" id="UP000315235"/>
    </source>
</evidence>
<reference evidence="3 4" key="1">
    <citation type="submission" date="2019-07" db="EMBL/GenBank/DDBJ databases">
        <title>Pseudomonas mangiferae sp. nov., isolated from bark of mango tree in Thailand.</title>
        <authorList>
            <person name="Srisuk N."/>
            <person name="Anurat P."/>
        </authorList>
    </citation>
    <scope>NUCLEOTIDE SEQUENCE [LARGE SCALE GENOMIC DNA]</scope>
    <source>
        <strain evidence="3 4">DMKU_BBB3-04</strain>
    </source>
</reference>
<protein>
    <recommendedName>
        <fullName evidence="5">Conjugal transfer protein TrbC</fullName>
    </recommendedName>
</protein>
<organism evidence="3 4">
    <name type="scientific">Pseudomonas mangiferae</name>
    <dbReference type="NCBI Taxonomy" id="2593654"/>
    <lineage>
        <taxon>Bacteria</taxon>
        <taxon>Pseudomonadati</taxon>
        <taxon>Pseudomonadota</taxon>
        <taxon>Gammaproteobacteria</taxon>
        <taxon>Pseudomonadales</taxon>
        <taxon>Pseudomonadaceae</taxon>
        <taxon>Pseudomonas</taxon>
    </lineage>
</organism>
<evidence type="ECO:0000256" key="1">
    <source>
        <dbReference type="SAM" id="Phobius"/>
    </source>
</evidence>
<dbReference type="EMBL" id="VJOY01000004">
    <property type="protein sequence ID" value="TRX75679.1"/>
    <property type="molecule type" value="Genomic_DNA"/>
</dbReference>
<name>A0A553H1Q1_9PSED</name>
<evidence type="ECO:0000313" key="3">
    <source>
        <dbReference type="EMBL" id="TRX75679.1"/>
    </source>
</evidence>
<accession>A0A553H1Q1</accession>
<dbReference type="Proteomes" id="UP000315235">
    <property type="component" value="Unassembled WGS sequence"/>
</dbReference>
<keyword evidence="2" id="KW-0732">Signal</keyword>
<keyword evidence="4" id="KW-1185">Reference proteome</keyword>
<evidence type="ECO:0008006" key="5">
    <source>
        <dbReference type="Google" id="ProtNLM"/>
    </source>
</evidence>
<feature type="chain" id="PRO_5022123871" description="Conjugal transfer protein TrbC" evidence="2">
    <location>
        <begin position="41"/>
        <end position="92"/>
    </location>
</feature>
<feature type="signal peptide" evidence="2">
    <location>
        <begin position="1"/>
        <end position="40"/>
    </location>
</feature>
<keyword evidence="1" id="KW-0472">Membrane</keyword>
<feature type="transmembrane region" description="Helical" evidence="1">
    <location>
        <begin position="48"/>
        <end position="73"/>
    </location>
</feature>
<dbReference type="AlphaFoldDB" id="A0A553H1Q1"/>
<keyword evidence="1" id="KW-0812">Transmembrane</keyword>